<reference evidence="1 2" key="1">
    <citation type="journal article" date="2015" name="Genome Announc.">
        <title>Complete Genome Sequence of Steroid-Transforming Nocardioides simplex VKM Ac-2033D.</title>
        <authorList>
            <person name="Shtratnikova V.Y."/>
            <person name="Schelkunov M.I."/>
            <person name="Pekov Y.A."/>
            <person name="Fokina V.V."/>
            <person name="Logacheva M.D."/>
            <person name="Sokolov S.L."/>
            <person name="Bragin E.Y."/>
            <person name="Ashapkin V.V."/>
            <person name="Donova M.V."/>
        </authorList>
    </citation>
    <scope>NUCLEOTIDE SEQUENCE [LARGE SCALE GENOMIC DNA]</scope>
    <source>
        <strain evidence="1 2">VKM Ac-2033D</strain>
    </source>
</reference>
<name>A0A0A1DJ97_NOCSI</name>
<organism evidence="1 2">
    <name type="scientific">Nocardioides simplex</name>
    <name type="common">Arthrobacter simplex</name>
    <dbReference type="NCBI Taxonomy" id="2045"/>
    <lineage>
        <taxon>Bacteria</taxon>
        <taxon>Bacillati</taxon>
        <taxon>Actinomycetota</taxon>
        <taxon>Actinomycetes</taxon>
        <taxon>Propionibacteriales</taxon>
        <taxon>Nocardioidaceae</taxon>
        <taxon>Pimelobacter</taxon>
    </lineage>
</organism>
<accession>A0A0A1DJ97</accession>
<dbReference type="AlphaFoldDB" id="A0A0A1DJ97"/>
<dbReference type="EMBL" id="CP009896">
    <property type="protein sequence ID" value="AIY17399.1"/>
    <property type="molecule type" value="Genomic_DNA"/>
</dbReference>
<sequence length="178" mass="17995">MFGIRIRLRPGMFAGVVALLALVVALSGGAYAAGKITGQQIAKNAITSKHIKNGQVTSADLSAEARTRLTGPRGAAGTPGTPGVSGYQVVTGTSAKATGAGDWVDVTVSCPAGKKVLTHGVTWTKLDPDDIQGIGVYYSSVAQGTIVGGGTGVKFYGYAPSMPQNWGIVGQVVCANVS</sequence>
<dbReference type="Proteomes" id="UP000030300">
    <property type="component" value="Chromosome"/>
</dbReference>
<keyword evidence="2" id="KW-1185">Reference proteome</keyword>
<dbReference type="GeneID" id="96609733"/>
<dbReference type="KEGG" id="psim:KR76_12700"/>
<dbReference type="RefSeq" id="WP_038678733.1">
    <property type="nucleotide sequence ID" value="NZ_BJMC01000009.1"/>
</dbReference>
<dbReference type="HOGENOM" id="CLU_1509106_0_0_11"/>
<protein>
    <submittedName>
        <fullName evidence="1">Uncharacterized protein</fullName>
    </submittedName>
</protein>
<proteinExistence type="predicted"/>
<evidence type="ECO:0000313" key="1">
    <source>
        <dbReference type="EMBL" id="AIY17399.1"/>
    </source>
</evidence>
<gene>
    <name evidence="1" type="ORF">KR76_12700</name>
</gene>
<dbReference type="OrthoDB" id="9950937at2"/>
<evidence type="ECO:0000313" key="2">
    <source>
        <dbReference type="Proteomes" id="UP000030300"/>
    </source>
</evidence>